<keyword evidence="2" id="KW-1185">Reference proteome</keyword>
<proteinExistence type="predicted"/>
<dbReference type="Proteomes" id="UP000245133">
    <property type="component" value="Unassembled WGS sequence"/>
</dbReference>
<accession>A0A2P2DWS1</accession>
<organism evidence="1 2">
    <name type="scientific">Leptospira ryugenii</name>
    <dbReference type="NCBI Taxonomy" id="1917863"/>
    <lineage>
        <taxon>Bacteria</taxon>
        <taxon>Pseudomonadati</taxon>
        <taxon>Spirochaetota</taxon>
        <taxon>Spirochaetia</taxon>
        <taxon>Leptospirales</taxon>
        <taxon>Leptospiraceae</taxon>
        <taxon>Leptospira</taxon>
    </lineage>
</organism>
<protein>
    <submittedName>
        <fullName evidence="1">Uncharacterized protein</fullName>
    </submittedName>
</protein>
<dbReference type="EMBL" id="BFBB01000002">
    <property type="protein sequence ID" value="GBF49084.1"/>
    <property type="molecule type" value="Genomic_DNA"/>
</dbReference>
<dbReference type="RefSeq" id="WP_108973558.1">
    <property type="nucleotide sequence ID" value="NZ_BFBB01000002.1"/>
</dbReference>
<gene>
    <name evidence="1" type="ORF">LPTSP4_05940</name>
</gene>
<comment type="caution">
    <text evidence="1">The sequence shown here is derived from an EMBL/GenBank/DDBJ whole genome shotgun (WGS) entry which is preliminary data.</text>
</comment>
<evidence type="ECO:0000313" key="2">
    <source>
        <dbReference type="Proteomes" id="UP000245133"/>
    </source>
</evidence>
<reference evidence="1 2" key="1">
    <citation type="submission" date="2018-02" db="EMBL/GenBank/DDBJ databases">
        <title>Novel Leptospira species isolated from soil and water in Japan.</title>
        <authorList>
            <person name="Nakao R."/>
            <person name="Masuzawa T."/>
        </authorList>
    </citation>
    <scope>NUCLEOTIDE SEQUENCE [LARGE SCALE GENOMIC DNA]</scope>
    <source>
        <strain evidence="1 2">YH101</strain>
    </source>
</reference>
<dbReference type="OrthoDB" id="330307at2"/>
<dbReference type="AlphaFoldDB" id="A0A2P2DWS1"/>
<sequence length="161" mass="18372">MLRVFLGFSLTFAVLFCQTEEIKQSDKQRLALEKGFPLFINIDRKTVGKNPRNLIFPIQVRNISPETSIASVKILFFGLDFQKKIIPIEGQKTPELLCVLPNRLSPGKMDRCTLGPISFGADLIELRIHSISFTTEGNQRHFLDEADAKDVVEWREAPRKQ</sequence>
<name>A0A2P2DWS1_9LEPT</name>
<evidence type="ECO:0000313" key="1">
    <source>
        <dbReference type="EMBL" id="GBF49084.1"/>
    </source>
</evidence>